<keyword evidence="1" id="KW-0862">Zinc</keyword>
<dbReference type="GO" id="GO:0006511">
    <property type="term" value="P:ubiquitin-dependent protein catabolic process"/>
    <property type="evidence" value="ECO:0007669"/>
    <property type="project" value="TreeGrafter"/>
</dbReference>
<keyword evidence="1" id="KW-0863">Zinc-finger</keyword>
<feature type="domain" description="CTCHY-type" evidence="2">
    <location>
        <begin position="1"/>
        <end position="50"/>
    </location>
</feature>
<dbReference type="GO" id="GO:0016567">
    <property type="term" value="P:protein ubiquitination"/>
    <property type="evidence" value="ECO:0007669"/>
    <property type="project" value="TreeGrafter"/>
</dbReference>
<sequence length="79" mass="8928">SISPAYHCDKCGCCSVATETTTKHCDRCNRCFNSKMIEEHDCVNNELESCLICMESLQRTIATTYVLPCNQKHVVHLNC</sequence>
<feature type="non-terminal residue" evidence="3">
    <location>
        <position position="79"/>
    </location>
</feature>
<organism evidence="3">
    <name type="scientific">Trepomonas sp. PC1</name>
    <dbReference type="NCBI Taxonomy" id="1076344"/>
    <lineage>
        <taxon>Eukaryota</taxon>
        <taxon>Metamonada</taxon>
        <taxon>Diplomonadida</taxon>
        <taxon>Hexamitidae</taxon>
        <taxon>Hexamitinae</taxon>
        <taxon>Trepomonas</taxon>
    </lineage>
</organism>
<accession>A0A146KK84</accession>
<protein>
    <submittedName>
        <fullName evidence="3">CHY zinc finger domain-containing protein</fullName>
    </submittedName>
</protein>
<dbReference type="InterPro" id="IPR037275">
    <property type="entry name" value="Znf_CTCHY_sf"/>
</dbReference>
<dbReference type="GO" id="GO:0005634">
    <property type="term" value="C:nucleus"/>
    <property type="evidence" value="ECO:0007669"/>
    <property type="project" value="TreeGrafter"/>
</dbReference>
<dbReference type="PANTHER" id="PTHR21319:SF53">
    <property type="entry name" value="RING FINGER AND CHY ZINC FINGER DOMAIN-CONTAINING PROTEIN 1"/>
    <property type="match status" value="1"/>
</dbReference>
<evidence type="ECO:0000313" key="3">
    <source>
        <dbReference type="EMBL" id="JAP95846.1"/>
    </source>
</evidence>
<dbReference type="EMBL" id="GDID01000760">
    <property type="protein sequence ID" value="JAP95846.1"/>
    <property type="molecule type" value="Transcribed_RNA"/>
</dbReference>
<evidence type="ECO:0000259" key="2">
    <source>
        <dbReference type="PROSITE" id="PS51270"/>
    </source>
</evidence>
<name>A0A146KK84_9EUKA</name>
<gene>
    <name evidence="3" type="ORF">TPC1_11020</name>
</gene>
<reference evidence="3" key="1">
    <citation type="submission" date="2015-07" db="EMBL/GenBank/DDBJ databases">
        <title>Adaptation to a free-living lifestyle via gene acquisitions in the diplomonad Trepomonas sp. PC1.</title>
        <authorList>
            <person name="Xu F."/>
            <person name="Jerlstrom-Hultqvist J."/>
            <person name="Kolisko M."/>
            <person name="Simpson A.G.B."/>
            <person name="Roger A.J."/>
            <person name="Svard S.G."/>
            <person name="Andersson J.O."/>
        </authorList>
    </citation>
    <scope>NUCLEOTIDE SEQUENCE</scope>
    <source>
        <strain evidence="3">PC1</strain>
    </source>
</reference>
<dbReference type="SUPFAM" id="SSF161245">
    <property type="entry name" value="Zinc hairpin stack"/>
    <property type="match status" value="1"/>
</dbReference>
<keyword evidence="1" id="KW-0479">Metal-binding</keyword>
<dbReference type="AlphaFoldDB" id="A0A146KK84"/>
<proteinExistence type="predicted"/>
<dbReference type="GO" id="GO:0061630">
    <property type="term" value="F:ubiquitin protein ligase activity"/>
    <property type="evidence" value="ECO:0007669"/>
    <property type="project" value="TreeGrafter"/>
</dbReference>
<dbReference type="InterPro" id="IPR017921">
    <property type="entry name" value="Znf_CTCHY"/>
</dbReference>
<dbReference type="PANTHER" id="PTHR21319">
    <property type="entry name" value="RING FINGER AND CHY ZINC FINGER DOMAIN-CONTAINING PROTEIN 1"/>
    <property type="match status" value="1"/>
</dbReference>
<evidence type="ECO:0000256" key="1">
    <source>
        <dbReference type="PROSITE-ProRule" id="PRU00965"/>
    </source>
</evidence>
<dbReference type="GO" id="GO:0008270">
    <property type="term" value="F:zinc ion binding"/>
    <property type="evidence" value="ECO:0007669"/>
    <property type="project" value="UniProtKB-KW"/>
</dbReference>
<dbReference type="PROSITE" id="PS51270">
    <property type="entry name" value="ZF_CTCHY"/>
    <property type="match status" value="1"/>
</dbReference>
<feature type="non-terminal residue" evidence="3">
    <location>
        <position position="1"/>
    </location>
</feature>